<keyword evidence="5 11" id="KW-0732">Signal</keyword>
<dbReference type="SMART" id="SM00181">
    <property type="entry name" value="EGF"/>
    <property type="match status" value="2"/>
</dbReference>
<evidence type="ECO:0000256" key="9">
    <source>
        <dbReference type="PROSITE-ProRule" id="PRU00076"/>
    </source>
</evidence>
<dbReference type="Gene3D" id="2.60.120.1000">
    <property type="match status" value="1"/>
</dbReference>
<evidence type="ECO:0000259" key="13">
    <source>
        <dbReference type="PROSITE" id="PS50025"/>
    </source>
</evidence>
<dbReference type="InterPro" id="IPR008979">
    <property type="entry name" value="Galactose-bd-like_sf"/>
</dbReference>
<evidence type="ECO:0000256" key="10">
    <source>
        <dbReference type="SAM" id="Phobius"/>
    </source>
</evidence>
<evidence type="ECO:0000256" key="3">
    <source>
        <dbReference type="ARBA" id="ARBA00022536"/>
    </source>
</evidence>
<evidence type="ECO:0000256" key="2">
    <source>
        <dbReference type="ARBA" id="ARBA00010241"/>
    </source>
</evidence>
<evidence type="ECO:0000256" key="5">
    <source>
        <dbReference type="ARBA" id="ARBA00022729"/>
    </source>
</evidence>
<gene>
    <name evidence="15" type="primary">neurexin-4</name>
</gene>
<dbReference type="PANTHER" id="PTHR15036:SF91">
    <property type="entry name" value="NEUREXIN-4"/>
    <property type="match status" value="1"/>
</dbReference>
<dbReference type="PROSITE" id="PS01286">
    <property type="entry name" value="FA58C_2"/>
    <property type="match status" value="1"/>
</dbReference>
<comment type="similarity">
    <text evidence="2">Belongs to the neurexin family.</text>
</comment>
<dbReference type="Gene3D" id="2.60.120.200">
    <property type="match status" value="4"/>
</dbReference>
<evidence type="ECO:0000313" key="15">
    <source>
        <dbReference type="EMBL" id="MIC88900.1"/>
    </source>
</evidence>
<feature type="domain" description="EGF-like" evidence="14">
    <location>
        <begin position="938"/>
        <end position="974"/>
    </location>
</feature>
<dbReference type="CDD" id="cd00110">
    <property type="entry name" value="LamG"/>
    <property type="match status" value="4"/>
</dbReference>
<reference evidence="15" key="1">
    <citation type="journal article" date="2018" name="Toxicon">
        <title>Venom-gland transcriptomics and venom proteomics of the giant Florida blue centipede, Scolopendra viridis.</title>
        <authorList>
            <person name="Ward M.J."/>
            <person name="Rokyta D.R."/>
        </authorList>
    </citation>
    <scope>NUCLEOTIDE SEQUENCE</scope>
    <source>
        <tissue evidence="15">Venom gland</tissue>
    </source>
</reference>
<dbReference type="SMART" id="SM00282">
    <property type="entry name" value="LamG"/>
    <property type="match status" value="4"/>
</dbReference>
<comment type="subcellular location">
    <subcellularLocation>
        <location evidence="1">Membrane</location>
        <topology evidence="1">Single-pass type I membrane protein</topology>
    </subcellularLocation>
</comment>
<dbReference type="Gene3D" id="2.60.120.260">
    <property type="entry name" value="Galactose-binding domain-like"/>
    <property type="match status" value="1"/>
</dbReference>
<dbReference type="FunFam" id="2.10.25.10:FF:000015">
    <property type="entry name" value="neurexin-1 isoform X1"/>
    <property type="match status" value="1"/>
</dbReference>
<evidence type="ECO:0000259" key="14">
    <source>
        <dbReference type="PROSITE" id="PS50026"/>
    </source>
</evidence>
<keyword evidence="4 10" id="KW-0812">Transmembrane</keyword>
<evidence type="ECO:0000256" key="1">
    <source>
        <dbReference type="ARBA" id="ARBA00004479"/>
    </source>
</evidence>
<feature type="transmembrane region" description="Helical" evidence="10">
    <location>
        <begin position="1194"/>
        <end position="1218"/>
    </location>
</feature>
<dbReference type="AlphaFoldDB" id="A0A4D5R9N9"/>
<dbReference type="InterPro" id="IPR013320">
    <property type="entry name" value="ConA-like_dom_sf"/>
</dbReference>
<comment type="caution">
    <text evidence="9">Lacks conserved residue(s) required for the propagation of feature annotation.</text>
</comment>
<dbReference type="Pfam" id="PF00008">
    <property type="entry name" value="EGF"/>
    <property type="match status" value="1"/>
</dbReference>
<feature type="domain" description="Laminin G" evidence="13">
    <location>
        <begin position="978"/>
        <end position="1158"/>
    </location>
</feature>
<dbReference type="SMART" id="SM00231">
    <property type="entry name" value="FA58C"/>
    <property type="match status" value="1"/>
</dbReference>
<evidence type="ECO:0000256" key="7">
    <source>
        <dbReference type="ARBA" id="ARBA00023136"/>
    </source>
</evidence>
<dbReference type="SUPFAM" id="SSF49899">
    <property type="entry name" value="Concanavalin A-like lectins/glucanases"/>
    <property type="match status" value="4"/>
</dbReference>
<dbReference type="CDD" id="cd00054">
    <property type="entry name" value="EGF_CA"/>
    <property type="match status" value="2"/>
</dbReference>
<dbReference type="InterPro" id="IPR001791">
    <property type="entry name" value="Laminin_G"/>
</dbReference>
<dbReference type="GO" id="GO:0016020">
    <property type="term" value="C:membrane"/>
    <property type="evidence" value="ECO:0007669"/>
    <property type="project" value="UniProtKB-SubCell"/>
</dbReference>
<protein>
    <submittedName>
        <fullName evidence="15">Neurexin-4</fullName>
    </submittedName>
</protein>
<dbReference type="SUPFAM" id="SSF49785">
    <property type="entry name" value="Galactose-binding domain-like"/>
    <property type="match status" value="1"/>
</dbReference>
<keyword evidence="8" id="KW-1015">Disulfide bond</keyword>
<dbReference type="Pfam" id="PF00754">
    <property type="entry name" value="F5_F8_type_C"/>
    <property type="match status" value="1"/>
</dbReference>
<organism evidence="15">
    <name type="scientific">Scolopendra viridis</name>
    <name type="common">Giant centipede</name>
    <dbReference type="NCBI Taxonomy" id="118503"/>
    <lineage>
        <taxon>Eukaryota</taxon>
        <taxon>Metazoa</taxon>
        <taxon>Ecdysozoa</taxon>
        <taxon>Arthropoda</taxon>
        <taxon>Myriapoda</taxon>
        <taxon>Chilopoda</taxon>
        <taxon>Pleurostigmophora</taxon>
        <taxon>Scolopendromorpha</taxon>
        <taxon>Scolopendridae</taxon>
        <taxon>Scolopendra</taxon>
    </lineage>
</organism>
<keyword evidence="3 9" id="KW-0245">EGF-like domain</keyword>
<dbReference type="InterPro" id="IPR000421">
    <property type="entry name" value="FA58C"/>
</dbReference>
<dbReference type="PROSITE" id="PS01285">
    <property type="entry name" value="FA58C_1"/>
    <property type="match status" value="1"/>
</dbReference>
<evidence type="ECO:0000259" key="12">
    <source>
        <dbReference type="PROSITE" id="PS50022"/>
    </source>
</evidence>
<feature type="signal peptide" evidence="11">
    <location>
        <begin position="1"/>
        <end position="22"/>
    </location>
</feature>
<feature type="chain" id="PRO_5020031756" evidence="11">
    <location>
        <begin position="23"/>
        <end position="1260"/>
    </location>
</feature>
<keyword evidence="7 10" id="KW-0472">Membrane</keyword>
<keyword evidence="6 10" id="KW-1133">Transmembrane helix</keyword>
<accession>A0A4D5R9N9</accession>
<dbReference type="Pfam" id="PF02210">
    <property type="entry name" value="Laminin_G_2"/>
    <property type="match status" value="4"/>
</dbReference>
<feature type="domain" description="Laminin G" evidence="13">
    <location>
        <begin position="350"/>
        <end position="514"/>
    </location>
</feature>
<evidence type="ECO:0000256" key="8">
    <source>
        <dbReference type="ARBA" id="ARBA00023157"/>
    </source>
</evidence>
<evidence type="ECO:0000256" key="11">
    <source>
        <dbReference type="SAM" id="SignalP"/>
    </source>
</evidence>
<name>A0A4D5R9N9_SCOVI</name>
<dbReference type="Gene3D" id="2.10.25.10">
    <property type="entry name" value="Laminin"/>
    <property type="match status" value="2"/>
</dbReference>
<dbReference type="PROSITE" id="PS50022">
    <property type="entry name" value="FA58C_3"/>
    <property type="match status" value="1"/>
</dbReference>
<proteinExistence type="inferred from homology"/>
<sequence>MKSFWNFFIAFIIFQNPLCCLGDCESPLLDRADITATSQASENQGPNNARLNSQIAWSAGKSDFGQFLTIDLGEKKNVTSIATQGRPYSSEFVQEYRIEFGNNGNDYAEYKDAEGNIKLFRGNRDGNTIQRNYFETPIIAQWIRINPTRWRDRISMRLELYGCEYVASTISFDGMGIVRHDLRYNVIMSVREHIRLRFRTNNADGILIYSRGTQGDLLALQLVDNQLLLNVDLGAKLMTSVSVGSLLDDNLWHDVVINRNRQDLVLTVDRVIVRHKIRGDFTQLDLNTDLFVGGVLNFNQEGLVVTENFTGCIENLFINHSNFIAEARDSPGDQYWNINTVFGCRQENVIPVTFKKPGSFLRMTGYEGVPNVNVGLDFRTFEEYGLILYHKFTQGFVMLYLEKGFLKLRFQGENYAKVDTEIFNTTYSDGRWHRLNLIMSVNYSEVNIDGLPSRTSTQLSFKTGPFYTLGGGPKMNNLKGFVGCMRHINIDGNPRHTSNIQKHDIEGDIMLDSCQMIDRCNPNPCEHGGICQQTWKTFTCDCSNTGYEGAVCHTSQHYLSCEAYHQSDPGRKKVDIVIDVDGSGKLKPFPVTCEFPANLPSQTYLGHKNERTITVNGFEKPGSFVQDITYNAEMDQIIELVNRSSHCKQFLSYQCYRARLFNSPVPDPTKFEPLSWWVSRTNQKMDYWGGSLPGSRKCRCGLFGQCVDPNRWCNCDAARSSWNRDEGFLEHMEYLPVRQLRFGDTGSPMDDKQGKYSLGKLICEGDTLFDNTITFTLPDATVNLPRFEWSHSADIYFQFKTTIRDATLIHSSGPSDYIKVSLLEGFQIQFSYFAGNGMANPTVSSPVKLNDDRWHSVLIERNRKEARILVDGSHRKSFQEPIGAIRAIQLTSELVIGATVDYHEGYLGCMRALMLNGQPVDLRGIASRGLYGVLPGCVGKCESFPCLNNGTCTELYNDYTCDCRYTAFTGPICADEIGVNLNSDDMISYEFEGTYKSTVAEKIRVGFTTTEQRGLLLGLVGRTKEYFNLLLSTSGELKIVFDFGFERQEIIYEDKSLADSQSHDIKITRSNNGLQLNVQVDNQMKNWTYKIEGSQDAQFDNIEKLFIGKNTTMKEGTGFIGCISRVEFDDVYPLQLLFQQDKPSNIRSVPPTLKKDFCGIQPVEYVTEIPQTRPPEGDFDMAWTEDGAQPADSAVLGGVLAVIFIALVIMAILIGRYASRHKGEYRTHEDTGAHDAPDADTAIVQGHTGHDVSKKKEWFI</sequence>
<dbReference type="EMBL" id="GGNE01000359">
    <property type="protein sequence ID" value="MIC88900.1"/>
    <property type="molecule type" value="Transcribed_RNA"/>
</dbReference>
<dbReference type="PANTHER" id="PTHR15036">
    <property type="entry name" value="PIKACHURIN-LIKE PROTEIN"/>
    <property type="match status" value="1"/>
</dbReference>
<evidence type="ECO:0000256" key="4">
    <source>
        <dbReference type="ARBA" id="ARBA00022692"/>
    </source>
</evidence>
<dbReference type="CDD" id="cd00057">
    <property type="entry name" value="FA58C"/>
    <property type="match status" value="1"/>
</dbReference>
<dbReference type="InterPro" id="IPR000742">
    <property type="entry name" value="EGF"/>
</dbReference>
<evidence type="ECO:0000256" key="6">
    <source>
        <dbReference type="ARBA" id="ARBA00022989"/>
    </source>
</evidence>
<dbReference type="PROSITE" id="PS50025">
    <property type="entry name" value="LAM_G_DOMAIN"/>
    <property type="match status" value="4"/>
</dbReference>
<dbReference type="InterPro" id="IPR050372">
    <property type="entry name" value="Neurexin-related_CASP"/>
</dbReference>
<feature type="domain" description="EGF-like" evidence="14">
    <location>
        <begin position="516"/>
        <end position="553"/>
    </location>
</feature>
<dbReference type="PROSITE" id="PS50026">
    <property type="entry name" value="EGF_3"/>
    <property type="match status" value="2"/>
</dbReference>
<feature type="domain" description="F5/8 type C" evidence="12">
    <location>
        <begin position="14"/>
        <end position="163"/>
    </location>
</feature>
<feature type="domain" description="Laminin G" evidence="13">
    <location>
        <begin position="771"/>
        <end position="937"/>
    </location>
</feature>
<dbReference type="FunFam" id="2.60.120.260:FF:000016">
    <property type="entry name" value="Contactin-associated protein-like 4 isoform 1"/>
    <property type="match status" value="1"/>
</dbReference>
<feature type="domain" description="Laminin G" evidence="13">
    <location>
        <begin position="169"/>
        <end position="344"/>
    </location>
</feature>